<dbReference type="PANTHER" id="PTHR11462:SF35">
    <property type="entry name" value="TRANSCRIPTION FACTOR JRA"/>
    <property type="match status" value="1"/>
</dbReference>
<name>A0A2S4KNF4_9HYPO</name>
<dbReference type="SMART" id="SM00338">
    <property type="entry name" value="BRLZ"/>
    <property type="match status" value="1"/>
</dbReference>
<dbReference type="CDD" id="cd12193">
    <property type="entry name" value="bZIP_GCN4"/>
    <property type="match status" value="1"/>
</dbReference>
<dbReference type="EMBL" id="PKSG01001007">
    <property type="protein sequence ID" value="POR31709.1"/>
    <property type="molecule type" value="Genomic_DNA"/>
</dbReference>
<reference evidence="7 8" key="1">
    <citation type="submission" date="2018-01" db="EMBL/GenBank/DDBJ databases">
        <title>Harnessing the power of phylogenomics to disentangle the directionality and signatures of interkingdom host jumping in the parasitic fungal genus Tolypocladium.</title>
        <authorList>
            <person name="Quandt C.A."/>
            <person name="Patterson W."/>
            <person name="Spatafora J.W."/>
        </authorList>
    </citation>
    <scope>NUCLEOTIDE SEQUENCE [LARGE SCALE GENOMIC DNA]</scope>
    <source>
        <strain evidence="7 8">NRBC 100945</strain>
    </source>
</reference>
<dbReference type="OrthoDB" id="4928215at2759"/>
<feature type="region of interest" description="Disordered" evidence="5">
    <location>
        <begin position="113"/>
        <end position="168"/>
    </location>
</feature>
<keyword evidence="1" id="KW-0805">Transcription regulation</keyword>
<gene>
    <name evidence="7" type="ORF">TPAR_08085</name>
</gene>
<dbReference type="SUPFAM" id="SSF57959">
    <property type="entry name" value="Leucine zipper domain"/>
    <property type="match status" value="1"/>
</dbReference>
<dbReference type="GO" id="GO:0001080">
    <property type="term" value="P:nitrogen catabolite activation of transcription from RNA polymerase II promoter"/>
    <property type="evidence" value="ECO:0007669"/>
    <property type="project" value="TreeGrafter"/>
</dbReference>
<dbReference type="GO" id="GO:1903833">
    <property type="term" value="P:positive regulation of cellular response to amino acid starvation"/>
    <property type="evidence" value="ECO:0007669"/>
    <property type="project" value="TreeGrafter"/>
</dbReference>
<feature type="compositionally biased region" description="Low complexity" evidence="5">
    <location>
        <begin position="198"/>
        <end position="210"/>
    </location>
</feature>
<dbReference type="Gene3D" id="1.20.5.170">
    <property type="match status" value="1"/>
</dbReference>
<evidence type="ECO:0000313" key="7">
    <source>
        <dbReference type="EMBL" id="POR31709.1"/>
    </source>
</evidence>
<protein>
    <submittedName>
        <fullName evidence="7">Purine-cytosine permease FCY22</fullName>
    </submittedName>
</protein>
<dbReference type="InterPro" id="IPR046347">
    <property type="entry name" value="bZIP_sf"/>
</dbReference>
<dbReference type="PROSITE" id="PS00036">
    <property type="entry name" value="BZIP_BASIC"/>
    <property type="match status" value="1"/>
</dbReference>
<evidence type="ECO:0000256" key="3">
    <source>
        <dbReference type="ARBA" id="ARBA00023163"/>
    </source>
</evidence>
<feature type="compositionally biased region" description="Basic and acidic residues" evidence="5">
    <location>
        <begin position="73"/>
        <end position="86"/>
    </location>
</feature>
<keyword evidence="4" id="KW-0175">Coiled coil</keyword>
<feature type="compositionally biased region" description="Basic and acidic residues" evidence="5">
    <location>
        <begin position="126"/>
        <end position="140"/>
    </location>
</feature>
<feature type="region of interest" description="Disordered" evidence="5">
    <location>
        <begin position="73"/>
        <end position="100"/>
    </location>
</feature>
<dbReference type="GO" id="GO:0000981">
    <property type="term" value="F:DNA-binding transcription factor activity, RNA polymerase II-specific"/>
    <property type="evidence" value="ECO:0007669"/>
    <property type="project" value="TreeGrafter"/>
</dbReference>
<dbReference type="AlphaFoldDB" id="A0A2S4KNF4"/>
<evidence type="ECO:0000256" key="5">
    <source>
        <dbReference type="SAM" id="MobiDB-lite"/>
    </source>
</evidence>
<dbReference type="Pfam" id="PF07716">
    <property type="entry name" value="bZIP_2"/>
    <property type="match status" value="1"/>
</dbReference>
<dbReference type="GO" id="GO:0000978">
    <property type="term" value="F:RNA polymerase II cis-regulatory region sequence-specific DNA binding"/>
    <property type="evidence" value="ECO:0007669"/>
    <property type="project" value="TreeGrafter"/>
</dbReference>
<accession>A0A2S4KNF4</accession>
<dbReference type="GO" id="GO:0005667">
    <property type="term" value="C:transcription regulator complex"/>
    <property type="evidence" value="ECO:0007669"/>
    <property type="project" value="TreeGrafter"/>
</dbReference>
<dbReference type="Proteomes" id="UP000237481">
    <property type="component" value="Unassembled WGS sequence"/>
</dbReference>
<evidence type="ECO:0000259" key="6">
    <source>
        <dbReference type="PROSITE" id="PS50217"/>
    </source>
</evidence>
<dbReference type="PANTHER" id="PTHR11462">
    <property type="entry name" value="JUN TRANSCRIPTION FACTOR-RELATED"/>
    <property type="match status" value="1"/>
</dbReference>
<dbReference type="PROSITE" id="PS50217">
    <property type="entry name" value="BZIP"/>
    <property type="match status" value="1"/>
</dbReference>
<feature type="region of interest" description="Disordered" evidence="5">
    <location>
        <begin position="1"/>
        <end position="33"/>
    </location>
</feature>
<feature type="compositionally biased region" description="Polar residues" evidence="5">
    <location>
        <begin position="1"/>
        <end position="11"/>
    </location>
</feature>
<keyword evidence="2" id="KW-0238">DNA-binding</keyword>
<evidence type="ECO:0000313" key="8">
    <source>
        <dbReference type="Proteomes" id="UP000237481"/>
    </source>
</evidence>
<sequence>MAVGQQPSRQLCSPPWASSGRSSERSRTLLGDPPWCPSSWSDEFLCWPLTGDGHGHVAAAGLDCFGAAFPEQPDTRCRQPGPHDNDDNSADASPGPQLQQPLLDDADVALLGLFGTVPSGNGMEPNDDHRHNHQHHDVFPQDHGALMGSSLHDGISHHNHHHHGQQDHITLQDALDATQERTTTHTTNHPYFPPIAESSSTSTATPASSTMLNLPPPRRGHHGSLPASSTGSKRKQPASPDANADGHDEVAIKRQRNTMAARKYRQKRLDRIADLERALEDVTGERDDLRLQLARREAEVDALREMLARK</sequence>
<dbReference type="InterPro" id="IPR050946">
    <property type="entry name" value="AP-1_TF_bZIP"/>
</dbReference>
<proteinExistence type="predicted"/>
<comment type="caution">
    <text evidence="7">The sequence shown here is derived from an EMBL/GenBank/DDBJ whole genome shotgun (WGS) entry which is preliminary data.</text>
</comment>
<evidence type="ECO:0000256" key="2">
    <source>
        <dbReference type="ARBA" id="ARBA00023125"/>
    </source>
</evidence>
<feature type="domain" description="BZIP" evidence="6">
    <location>
        <begin position="253"/>
        <end position="310"/>
    </location>
</feature>
<feature type="region of interest" description="Disordered" evidence="5">
    <location>
        <begin position="181"/>
        <end position="253"/>
    </location>
</feature>
<keyword evidence="3" id="KW-0804">Transcription</keyword>
<feature type="coiled-coil region" evidence="4">
    <location>
        <begin position="272"/>
        <end position="306"/>
    </location>
</feature>
<dbReference type="InterPro" id="IPR004827">
    <property type="entry name" value="bZIP"/>
</dbReference>
<evidence type="ECO:0000256" key="4">
    <source>
        <dbReference type="SAM" id="Coils"/>
    </source>
</evidence>
<evidence type="ECO:0000256" key="1">
    <source>
        <dbReference type="ARBA" id="ARBA00023015"/>
    </source>
</evidence>
<keyword evidence="8" id="KW-1185">Reference proteome</keyword>
<organism evidence="7 8">
    <name type="scientific">Tolypocladium paradoxum</name>
    <dbReference type="NCBI Taxonomy" id="94208"/>
    <lineage>
        <taxon>Eukaryota</taxon>
        <taxon>Fungi</taxon>
        <taxon>Dikarya</taxon>
        <taxon>Ascomycota</taxon>
        <taxon>Pezizomycotina</taxon>
        <taxon>Sordariomycetes</taxon>
        <taxon>Hypocreomycetidae</taxon>
        <taxon>Hypocreales</taxon>
        <taxon>Ophiocordycipitaceae</taxon>
        <taxon>Tolypocladium</taxon>
    </lineage>
</organism>